<evidence type="ECO:0000256" key="1">
    <source>
        <dbReference type="SAM" id="MobiDB-lite"/>
    </source>
</evidence>
<dbReference type="EMBL" id="HBIB01022267">
    <property type="protein sequence ID" value="CAE0252294.1"/>
    <property type="molecule type" value="Transcribed_RNA"/>
</dbReference>
<evidence type="ECO:0000313" key="2">
    <source>
        <dbReference type="EMBL" id="CAE0252294.1"/>
    </source>
</evidence>
<feature type="region of interest" description="Disordered" evidence="1">
    <location>
        <begin position="296"/>
        <end position="370"/>
    </location>
</feature>
<organism evidence="2">
    <name type="scientific">Palpitomonas bilix</name>
    <dbReference type="NCBI Taxonomy" id="652834"/>
    <lineage>
        <taxon>Eukaryota</taxon>
        <taxon>Eukaryota incertae sedis</taxon>
    </lineage>
</organism>
<sequence>MSNKARVATRRKKETLRRIPRKRALKVLQKWNISSRRGSDRTILFPPELRYPCTMTSGSDTTLPAIGKPGILRLGVMPCVQDDPHVLQLRQMESLSLYERGSQKSPDIEDLKELSLALPKSLRGRQAKRRRAKRHRLIHRLREKAEKKERDKWTGQRSTDHKTQVRCVRAPPVWVKLHTLLQENESGLVTVDSIAKSLSSAGLAVNEQELWVAFGEFPHVSADILYDKRGPLQNCFQGQLSLSLICEHLERKKVMEDVMLGKERRRRGSAEETEDALSGRLYVSLQERWNLVKAPRNPLSENSASPFAPFRRTSSKPASLSSAPTRRLPLPRIRSEAALPTRSPFDEKEGSKLPVLPSIQQGSEGSDVDK</sequence>
<proteinExistence type="predicted"/>
<gene>
    <name evidence="2" type="ORF">PBIL07802_LOCUS14521</name>
</gene>
<accession>A0A7S3DBS2</accession>
<feature type="compositionally biased region" description="Polar residues" evidence="1">
    <location>
        <begin position="315"/>
        <end position="324"/>
    </location>
</feature>
<name>A0A7S3DBS2_9EUKA</name>
<dbReference type="AlphaFoldDB" id="A0A7S3DBS2"/>
<protein>
    <submittedName>
        <fullName evidence="2">Uncharacterized protein</fullName>
    </submittedName>
</protein>
<reference evidence="2" key="1">
    <citation type="submission" date="2021-01" db="EMBL/GenBank/DDBJ databases">
        <authorList>
            <person name="Corre E."/>
            <person name="Pelletier E."/>
            <person name="Niang G."/>
            <person name="Scheremetjew M."/>
            <person name="Finn R."/>
            <person name="Kale V."/>
            <person name="Holt S."/>
            <person name="Cochrane G."/>
            <person name="Meng A."/>
            <person name="Brown T."/>
            <person name="Cohen L."/>
        </authorList>
    </citation>
    <scope>NUCLEOTIDE SEQUENCE</scope>
    <source>
        <strain evidence="2">NIES-2562</strain>
    </source>
</reference>